<proteinExistence type="predicted"/>
<dbReference type="PANTHER" id="PTHR43628">
    <property type="entry name" value="ACTIVATOR OF C KINASE PROTEIN 1-RELATED"/>
    <property type="match status" value="1"/>
</dbReference>
<reference evidence="1" key="1">
    <citation type="submission" date="2018-09" db="EMBL/GenBank/DDBJ databases">
        <authorList>
            <person name="Groschel M."/>
            <person name="Kohl T."/>
            <person name="Conchillo-Sole O."/>
            <person name="Mamat U."/>
            <person name="Yero D."/>
            <person name="Niemann S."/>
            <person name="Daura X."/>
            <person name="Gibert I."/>
        </authorList>
    </citation>
    <scope>NUCLEOTIDE SEQUENCE</scope>
    <source>
        <strain evidence="1">OG156</strain>
    </source>
</reference>
<evidence type="ECO:0000313" key="1">
    <source>
        <dbReference type="EMBL" id="MBA0312190.1"/>
    </source>
</evidence>
<dbReference type="PANTHER" id="PTHR43628:SF1">
    <property type="entry name" value="CHITIN SYNTHASE REGULATORY FACTOR 2-RELATED"/>
    <property type="match status" value="1"/>
</dbReference>
<name>A0A2J0T0M3_STEMA</name>
<dbReference type="SMART" id="SM00671">
    <property type="entry name" value="SEL1"/>
    <property type="match status" value="2"/>
</dbReference>
<dbReference type="InterPro" id="IPR052945">
    <property type="entry name" value="Mitotic_Regulator"/>
</dbReference>
<protein>
    <submittedName>
        <fullName evidence="1">Sel1 repeat family protein</fullName>
    </submittedName>
</protein>
<dbReference type="OrthoDB" id="7056571at2"/>
<comment type="caution">
    <text evidence="1">The sequence shown here is derived from an EMBL/GenBank/DDBJ whole genome shotgun (WGS) entry which is preliminary data.</text>
</comment>
<dbReference type="SUPFAM" id="SSF81901">
    <property type="entry name" value="HCP-like"/>
    <property type="match status" value="1"/>
</dbReference>
<accession>A0A2J0T0M3</accession>
<dbReference type="AlphaFoldDB" id="A0A2J0T0M3"/>
<dbReference type="EMBL" id="RAUE01000024">
    <property type="protein sequence ID" value="MBA0312190.1"/>
    <property type="molecule type" value="Genomic_DNA"/>
</dbReference>
<sequence length="169" mass="17903">MPANRKEACAMTDMPTQLTTDFDALLDHGDIAEARRLLAPHLARGCAEALFLSASVPEGEDDAHAEADSLATLKQAAEKGYIPAIHALGLRLLTGDGVEQDVTRAAAHFERASEAGYPSAMYEFGLALFHGKGVASDVPRAVSLIRASAQGGNEYAREFLLAHSLDVDA</sequence>
<evidence type="ECO:0000313" key="2">
    <source>
        <dbReference type="Proteomes" id="UP000822271"/>
    </source>
</evidence>
<organism evidence="1 2">
    <name type="scientific">Stenotrophomonas maltophilia</name>
    <name type="common">Pseudomonas maltophilia</name>
    <name type="synonym">Xanthomonas maltophilia</name>
    <dbReference type="NCBI Taxonomy" id="40324"/>
    <lineage>
        <taxon>Bacteria</taxon>
        <taxon>Pseudomonadati</taxon>
        <taxon>Pseudomonadota</taxon>
        <taxon>Gammaproteobacteria</taxon>
        <taxon>Lysobacterales</taxon>
        <taxon>Lysobacteraceae</taxon>
        <taxon>Stenotrophomonas</taxon>
        <taxon>Stenotrophomonas maltophilia group</taxon>
    </lineage>
</organism>
<reference evidence="1" key="2">
    <citation type="journal article" date="2020" name="Front. Microbiol.">
        <title>Genetic Variants of the DSF Quorum Sensing System in Stenotrophomonas maltophilia Influence Virulence and Resistance Phenotypes Among Genotypically Diverse Clinical Isolates.</title>
        <authorList>
            <person name="Yero D."/>
            <person name="Huedo P."/>
            <person name="Conchillo-Sole O."/>
            <person name="Martinez-Servat S."/>
            <person name="Mamat U."/>
            <person name="Coves X."/>
            <person name="Llanas F."/>
            <person name="Roca I."/>
            <person name="Vila J."/>
            <person name="Schaible U.E."/>
            <person name="Daura X."/>
            <person name="Gibert I."/>
        </authorList>
    </citation>
    <scope>NUCLEOTIDE SEQUENCE</scope>
    <source>
        <strain evidence="1">OG156</strain>
    </source>
</reference>
<dbReference type="Proteomes" id="UP000822271">
    <property type="component" value="Unassembled WGS sequence"/>
</dbReference>
<dbReference type="Gene3D" id="1.25.40.10">
    <property type="entry name" value="Tetratricopeptide repeat domain"/>
    <property type="match status" value="1"/>
</dbReference>
<dbReference type="InterPro" id="IPR006597">
    <property type="entry name" value="Sel1-like"/>
</dbReference>
<gene>
    <name evidence="1" type="ORF">D7Y33_14430</name>
</gene>
<dbReference type="Pfam" id="PF08238">
    <property type="entry name" value="Sel1"/>
    <property type="match status" value="2"/>
</dbReference>
<dbReference type="InterPro" id="IPR011990">
    <property type="entry name" value="TPR-like_helical_dom_sf"/>
</dbReference>